<protein>
    <recommendedName>
        <fullName evidence="3">Peptidase C-terminal archaeal/bacterial domain-containing protein</fullName>
    </recommendedName>
</protein>
<sequence>MIRSLRLRLQQYKALNYFLFLSVFSAIWTFNPVSADTSHFGKLTLSPDFKSVGKMKVTGHTGGSYSLSAISNRDRERNLCIGFADTKPDHILVLEKDFSRLSLQVDSGGYDTTLLLQGPGKKEVFCGDDTGDSKDASVEVSNLKSGEYKLWVGTFKSGMRREYSISIEQELETKK</sequence>
<evidence type="ECO:0000313" key="2">
    <source>
        <dbReference type="Proteomes" id="UP000053372"/>
    </source>
</evidence>
<dbReference type="Proteomes" id="UP000053372">
    <property type="component" value="Unassembled WGS sequence"/>
</dbReference>
<gene>
    <name evidence="1" type="ORF">BC008_42950</name>
</gene>
<organism evidence="1 2">
    <name type="scientific">Mastigocoleus testarum BC008</name>
    <dbReference type="NCBI Taxonomy" id="371196"/>
    <lineage>
        <taxon>Bacteria</taxon>
        <taxon>Bacillati</taxon>
        <taxon>Cyanobacteriota</taxon>
        <taxon>Cyanophyceae</taxon>
        <taxon>Nostocales</taxon>
        <taxon>Hapalosiphonaceae</taxon>
        <taxon>Mastigocoleus</taxon>
    </lineage>
</organism>
<reference evidence="1 2" key="1">
    <citation type="journal article" date="2015" name="Genome Announc.">
        <title>Draft Genome of the Euendolithic (true boring) Cyanobacterium Mastigocoleus testarum strain BC008.</title>
        <authorList>
            <person name="Guida B.S."/>
            <person name="Garcia-Pichel F."/>
        </authorList>
    </citation>
    <scope>NUCLEOTIDE SEQUENCE [LARGE SCALE GENOMIC DNA]</scope>
    <source>
        <strain evidence="1 2">BC008</strain>
    </source>
</reference>
<keyword evidence="2" id="KW-1185">Reference proteome</keyword>
<accession>A0A0V7ZPK5</accession>
<dbReference type="OrthoDB" id="512115at2"/>
<evidence type="ECO:0000313" key="1">
    <source>
        <dbReference type="EMBL" id="KST66493.1"/>
    </source>
</evidence>
<name>A0A0V7ZPK5_9CYAN</name>
<dbReference type="AlphaFoldDB" id="A0A0V7ZPK5"/>
<evidence type="ECO:0008006" key="3">
    <source>
        <dbReference type="Google" id="ProtNLM"/>
    </source>
</evidence>
<dbReference type="EMBL" id="LMTZ01000096">
    <property type="protein sequence ID" value="KST66493.1"/>
    <property type="molecule type" value="Genomic_DNA"/>
</dbReference>
<comment type="caution">
    <text evidence="1">The sequence shown here is derived from an EMBL/GenBank/DDBJ whole genome shotgun (WGS) entry which is preliminary data.</text>
</comment>
<proteinExistence type="predicted"/>
<dbReference type="RefSeq" id="WP_058183802.1">
    <property type="nucleotide sequence ID" value="NZ_LMTZ01000096.1"/>
</dbReference>